<protein>
    <submittedName>
        <fullName evidence="1">Uncharacterized protein</fullName>
    </submittedName>
</protein>
<accession>A0A378PG07</accession>
<dbReference type="Proteomes" id="UP000254879">
    <property type="component" value="Unassembled WGS sequence"/>
</dbReference>
<evidence type="ECO:0000313" key="1">
    <source>
        <dbReference type="EMBL" id="STY85536.1"/>
    </source>
</evidence>
<sequence>MLHRVTAVIRTNFLERSQRSVAEALKMPYATLKKY</sequence>
<proteinExistence type="predicted"/>
<evidence type="ECO:0000313" key="2">
    <source>
        <dbReference type="Proteomes" id="UP000254879"/>
    </source>
</evidence>
<organism evidence="1 2">
    <name type="scientific">Listeria grayi</name>
    <name type="common">Listeria murrayi</name>
    <dbReference type="NCBI Taxonomy" id="1641"/>
    <lineage>
        <taxon>Bacteria</taxon>
        <taxon>Bacillati</taxon>
        <taxon>Bacillota</taxon>
        <taxon>Bacilli</taxon>
        <taxon>Bacillales</taxon>
        <taxon>Listeriaceae</taxon>
        <taxon>Listeria</taxon>
    </lineage>
</organism>
<dbReference type="AlphaFoldDB" id="A0A378PG07"/>
<name>A0A378PG07_LISGR</name>
<gene>
    <name evidence="1" type="ORF">NCTC10815_03096</name>
</gene>
<dbReference type="EMBL" id="UGPG01000002">
    <property type="protein sequence ID" value="STY85536.1"/>
    <property type="molecule type" value="Genomic_DNA"/>
</dbReference>
<reference evidence="1 2" key="1">
    <citation type="submission" date="2018-06" db="EMBL/GenBank/DDBJ databases">
        <authorList>
            <consortium name="Pathogen Informatics"/>
            <person name="Doyle S."/>
        </authorList>
    </citation>
    <scope>NUCLEOTIDE SEQUENCE [LARGE SCALE GENOMIC DNA]</scope>
    <source>
        <strain evidence="2">NCTC 10815</strain>
    </source>
</reference>